<dbReference type="PANTHER" id="PTHR22731:SF3">
    <property type="entry name" value="RIBONUCLEASES P_MRP PROTEIN SUBUNIT POP1"/>
    <property type="match status" value="1"/>
</dbReference>
<evidence type="ECO:0000256" key="1">
    <source>
        <dbReference type="ARBA" id="ARBA00004123"/>
    </source>
</evidence>
<protein>
    <submittedName>
        <fullName evidence="8">Ribonucleases P/MRP protein subunit</fullName>
    </submittedName>
</protein>
<keyword evidence="3" id="KW-0539">Nucleus</keyword>
<dbReference type="GO" id="GO:0001682">
    <property type="term" value="P:tRNA 5'-leader removal"/>
    <property type="evidence" value="ECO:0007669"/>
    <property type="project" value="InterPro"/>
</dbReference>
<name>A0A0F7SV89_PHARH</name>
<feature type="compositionally biased region" description="Low complexity" evidence="4">
    <location>
        <begin position="271"/>
        <end position="282"/>
    </location>
</feature>
<organism evidence="8">
    <name type="scientific">Phaffia rhodozyma</name>
    <name type="common">Yeast</name>
    <name type="synonym">Xanthophyllomyces dendrorhous</name>
    <dbReference type="NCBI Taxonomy" id="264483"/>
    <lineage>
        <taxon>Eukaryota</taxon>
        <taxon>Fungi</taxon>
        <taxon>Dikarya</taxon>
        <taxon>Basidiomycota</taxon>
        <taxon>Agaricomycotina</taxon>
        <taxon>Tremellomycetes</taxon>
        <taxon>Cystofilobasidiales</taxon>
        <taxon>Mrakiaceae</taxon>
        <taxon>Phaffia</taxon>
    </lineage>
</organism>
<comment type="subcellular location">
    <subcellularLocation>
        <location evidence="1">Nucleus</location>
    </subcellularLocation>
</comment>
<accession>A0A0F7SV89</accession>
<dbReference type="Pfam" id="PF22770">
    <property type="entry name" value="POP1_C"/>
    <property type="match status" value="1"/>
</dbReference>
<dbReference type="Pfam" id="PF08170">
    <property type="entry name" value="POPLD"/>
    <property type="match status" value="1"/>
</dbReference>
<dbReference type="PANTHER" id="PTHR22731">
    <property type="entry name" value="RIBONUCLEASES P/MRP PROTEIN SUBUNIT POP1"/>
    <property type="match status" value="1"/>
</dbReference>
<reference evidence="8" key="1">
    <citation type="submission" date="2014-08" db="EMBL/GenBank/DDBJ databases">
        <authorList>
            <person name="Sharma Rahul"/>
            <person name="Thines Marco"/>
        </authorList>
    </citation>
    <scope>NUCLEOTIDE SEQUENCE</scope>
</reference>
<feature type="region of interest" description="Disordered" evidence="4">
    <location>
        <begin position="266"/>
        <end position="287"/>
    </location>
</feature>
<dbReference type="InterPro" id="IPR055079">
    <property type="entry name" value="POP1_C"/>
</dbReference>
<feature type="domain" description="POPLD" evidence="6">
    <location>
        <begin position="533"/>
        <end position="626"/>
    </location>
</feature>
<evidence type="ECO:0000259" key="5">
    <source>
        <dbReference type="Pfam" id="PF06978"/>
    </source>
</evidence>
<dbReference type="InterPro" id="IPR039182">
    <property type="entry name" value="Pop1"/>
</dbReference>
<dbReference type="GO" id="GO:0000172">
    <property type="term" value="C:ribonuclease MRP complex"/>
    <property type="evidence" value="ECO:0007669"/>
    <property type="project" value="InterPro"/>
</dbReference>
<evidence type="ECO:0000259" key="6">
    <source>
        <dbReference type="Pfam" id="PF08170"/>
    </source>
</evidence>
<proteinExistence type="predicted"/>
<dbReference type="AlphaFoldDB" id="A0A0F7SV89"/>
<evidence type="ECO:0000256" key="4">
    <source>
        <dbReference type="SAM" id="MobiDB-lite"/>
    </source>
</evidence>
<evidence type="ECO:0000256" key="2">
    <source>
        <dbReference type="ARBA" id="ARBA00022694"/>
    </source>
</evidence>
<sequence>MAPEQPVLNKRARLAANRQIRPAQRTSLRKSIGPALGKANESALKNGPELPANVAVERFTLARAAEITSMKDSMRNTFLSATKRAFQTLPRHLRRRAASHNARRVPGRLRAKAAAEIDPKTRTIPKHYPRKKIAKKIGLTKTERFRRRQRSKIWLETHIWHAKRMHMINVWGFRLAHHPTEKSFRPSHRAASHGSILNDVSYFSLVELKATEHVLERILKTVAGEICWGKRYSSGSRQAQTTLYRPASYPLNLLCPATVLWQPLSPTTTQPSSAEPEAGPSSQIIRHSKQTEEPIRKVWIRFHACSHAEVWGALRGAITHVLDEITLDQPGLDEKEKRKSASSATAGEGSVVTAKETTVELNDIRDSVNVFEIIGPKSGKVLKGALGALTKSEDRNEMRQIWKRLPDLRTAGNMPSGMVMGFTVYDPRLSFPPKNVKHVDPSNTDPLAPAFPFQPSSELARSDLWDSKVRARLGRKKTKKVELDKRRAKLGIPGQPLRAIAQDARIPVLLIQHSIPTPNPANSMVSKSSMHGYILYLPKAWAQPFLHSLVFTGTRIGGIRERQSQAYETGSGSFPSDWPGTDASARWWAEREKEDTHRWEKKPSAKRTNWNRLGWKEGGNPWKPDWSSLFSSIDPTAMMTRDIVLNDGSNGRNSQETIAADTTNQPKHPWLLRTPSPTEILYRISNPTASSVTPPLALLAELNAHRSKRGLLPLKDSQANELYSSALIRVSVAMLGRGVAQDVGPIYKLATDPVAIEEEAGWRDGFARGKRGRDLDWDEQSQIPIPPFSDTIGYQTTGAFSLSRGKGHGLGAIPLSAAVDLVRRDVERTRIQLVVGRRPTRKSGELINLVKVRARDSNVVRPAVLDWLD</sequence>
<evidence type="ECO:0000313" key="8">
    <source>
        <dbReference type="EMBL" id="CED84674.1"/>
    </source>
</evidence>
<dbReference type="GO" id="GO:0005655">
    <property type="term" value="C:nucleolar ribonuclease P complex"/>
    <property type="evidence" value="ECO:0007669"/>
    <property type="project" value="InterPro"/>
</dbReference>
<evidence type="ECO:0000256" key="3">
    <source>
        <dbReference type="ARBA" id="ARBA00023242"/>
    </source>
</evidence>
<feature type="domain" description="Pop1 N-terminal" evidence="5">
    <location>
        <begin position="134"/>
        <end position="210"/>
    </location>
</feature>
<dbReference type="EMBL" id="LN483166">
    <property type="protein sequence ID" value="CED84674.1"/>
    <property type="molecule type" value="Genomic_DNA"/>
</dbReference>
<dbReference type="Pfam" id="PF06978">
    <property type="entry name" value="POP1_N"/>
    <property type="match status" value="1"/>
</dbReference>
<evidence type="ECO:0000259" key="7">
    <source>
        <dbReference type="Pfam" id="PF22770"/>
    </source>
</evidence>
<keyword evidence="2" id="KW-0819">tRNA processing</keyword>
<feature type="domain" description="POP1 C-terminal" evidence="7">
    <location>
        <begin position="783"/>
        <end position="863"/>
    </location>
</feature>
<dbReference type="InterPro" id="IPR012590">
    <property type="entry name" value="POPLD_dom"/>
</dbReference>
<dbReference type="InterPro" id="IPR009723">
    <property type="entry name" value="Pop1_N"/>
</dbReference>